<dbReference type="EMBL" id="OCNE01000028">
    <property type="protein sequence ID" value="SOD66970.1"/>
    <property type="molecule type" value="Genomic_DNA"/>
</dbReference>
<name>A0A286E7V1_9ACTN</name>
<reference evidence="1 2" key="1">
    <citation type="submission" date="2017-09" db="EMBL/GenBank/DDBJ databases">
        <authorList>
            <person name="Ehlers B."/>
            <person name="Leendertz F.H."/>
        </authorList>
    </citation>
    <scope>NUCLEOTIDE SEQUENCE [LARGE SCALE GENOMIC DNA]</scope>
    <source>
        <strain evidence="1 2">CGMCC 4.7095</strain>
    </source>
</reference>
<evidence type="ECO:0000313" key="2">
    <source>
        <dbReference type="Proteomes" id="UP000219072"/>
    </source>
</evidence>
<dbReference type="RefSeq" id="WP_170970686.1">
    <property type="nucleotide sequence ID" value="NZ_OCNE01000028.1"/>
</dbReference>
<keyword evidence="2" id="KW-1185">Reference proteome</keyword>
<dbReference type="Proteomes" id="UP000219072">
    <property type="component" value="Unassembled WGS sequence"/>
</dbReference>
<organism evidence="1 2">
    <name type="scientific">Streptomyces zhaozhouensis</name>
    <dbReference type="NCBI Taxonomy" id="1300267"/>
    <lineage>
        <taxon>Bacteria</taxon>
        <taxon>Bacillati</taxon>
        <taxon>Actinomycetota</taxon>
        <taxon>Actinomycetes</taxon>
        <taxon>Kitasatosporales</taxon>
        <taxon>Streptomycetaceae</taxon>
        <taxon>Streptomyces</taxon>
    </lineage>
</organism>
<evidence type="ECO:0000313" key="1">
    <source>
        <dbReference type="EMBL" id="SOD66970.1"/>
    </source>
</evidence>
<proteinExistence type="predicted"/>
<protein>
    <submittedName>
        <fullName evidence="1">Uncharacterized protein</fullName>
    </submittedName>
</protein>
<gene>
    <name evidence="1" type="ORF">SAMN06297387_12818</name>
</gene>
<dbReference type="AlphaFoldDB" id="A0A286E7V1"/>
<accession>A0A286E7V1</accession>
<sequence length="55" mass="5596">MTGGALAALAIAVSAIGAVGAFVAGSERVLSRFVEVYRRADEAEAERDATGQARS</sequence>